<accession>A0A645D041</accession>
<comment type="caution">
    <text evidence="1">The sequence shown here is derived from an EMBL/GenBank/DDBJ whole genome shotgun (WGS) entry which is preliminary data.</text>
</comment>
<proteinExistence type="predicted"/>
<dbReference type="AlphaFoldDB" id="A0A645D041"/>
<gene>
    <name evidence="1" type="ORF">SDC9_129600</name>
</gene>
<evidence type="ECO:0000313" key="1">
    <source>
        <dbReference type="EMBL" id="MPM82539.1"/>
    </source>
</evidence>
<dbReference type="EMBL" id="VSSQ01031592">
    <property type="protein sequence ID" value="MPM82539.1"/>
    <property type="molecule type" value="Genomic_DNA"/>
</dbReference>
<evidence type="ECO:0008006" key="2">
    <source>
        <dbReference type="Google" id="ProtNLM"/>
    </source>
</evidence>
<protein>
    <recommendedName>
        <fullName evidence="2">ATPase AAA-type core domain-containing protein</fullName>
    </recommendedName>
</protein>
<reference evidence="1" key="1">
    <citation type="submission" date="2019-08" db="EMBL/GenBank/DDBJ databases">
        <authorList>
            <person name="Kucharzyk K."/>
            <person name="Murdoch R.W."/>
            <person name="Higgins S."/>
            <person name="Loffler F."/>
        </authorList>
    </citation>
    <scope>NUCLEOTIDE SEQUENCE</scope>
</reference>
<dbReference type="PANTHER" id="PTHR40396">
    <property type="entry name" value="ATPASE-LIKE PROTEIN"/>
    <property type="match status" value="1"/>
</dbReference>
<dbReference type="PANTHER" id="PTHR40396:SF1">
    <property type="entry name" value="ATPASE AAA-TYPE CORE DOMAIN-CONTAINING PROTEIN"/>
    <property type="match status" value="1"/>
</dbReference>
<sequence length="84" mass="10016">MQSVLAHLEKYPIQVIVTSHESRLLDLDLLRRDEIWFVEKRKSESILYSLEEFNERNDRKIDKAYLDGRYGGVPLFETLFPSEE</sequence>
<name>A0A645D041_9ZZZZ</name>
<organism evidence="1">
    <name type="scientific">bioreactor metagenome</name>
    <dbReference type="NCBI Taxonomy" id="1076179"/>
    <lineage>
        <taxon>unclassified sequences</taxon>
        <taxon>metagenomes</taxon>
        <taxon>ecological metagenomes</taxon>
    </lineage>
</organism>